<evidence type="ECO:0000256" key="8">
    <source>
        <dbReference type="ARBA" id="ARBA00022833"/>
    </source>
</evidence>
<dbReference type="CDD" id="cd00771">
    <property type="entry name" value="ThrRS_core"/>
    <property type="match status" value="1"/>
</dbReference>
<evidence type="ECO:0000256" key="4">
    <source>
        <dbReference type="ARBA" id="ARBA00022555"/>
    </source>
</evidence>
<keyword evidence="9 14" id="KW-0067">ATP-binding</keyword>
<dbReference type="RefSeq" id="WP_115551107.1">
    <property type="nucleotide sequence ID" value="NZ_CAOOSM010000008.1"/>
</dbReference>
<gene>
    <name evidence="14" type="primary">thrS</name>
    <name evidence="17" type="ORF">CQA43_02860</name>
</gene>
<name>A0A3D8IF37_9HELI</name>
<dbReference type="InterPro" id="IPR045864">
    <property type="entry name" value="aa-tRNA-synth_II/BPL/LPL"/>
</dbReference>
<dbReference type="InterPro" id="IPR036621">
    <property type="entry name" value="Anticodon-bd_dom_sf"/>
</dbReference>
<comment type="cofactor">
    <cofactor evidence="14">
        <name>Zn(2+)</name>
        <dbReference type="ChEBI" id="CHEBI:29105"/>
    </cofactor>
    <text evidence="14">Binds 1 zinc ion per subunit.</text>
</comment>
<dbReference type="SUPFAM" id="SSF55186">
    <property type="entry name" value="ThrRS/AlaRS common domain"/>
    <property type="match status" value="1"/>
</dbReference>
<keyword evidence="10 14" id="KW-0694">RNA-binding</keyword>
<comment type="catalytic activity">
    <reaction evidence="13 14">
        <text>tRNA(Thr) + L-threonine + ATP = L-threonyl-tRNA(Thr) + AMP + diphosphate + H(+)</text>
        <dbReference type="Rhea" id="RHEA:24624"/>
        <dbReference type="Rhea" id="RHEA-COMP:9670"/>
        <dbReference type="Rhea" id="RHEA-COMP:9704"/>
        <dbReference type="ChEBI" id="CHEBI:15378"/>
        <dbReference type="ChEBI" id="CHEBI:30616"/>
        <dbReference type="ChEBI" id="CHEBI:33019"/>
        <dbReference type="ChEBI" id="CHEBI:57926"/>
        <dbReference type="ChEBI" id="CHEBI:78442"/>
        <dbReference type="ChEBI" id="CHEBI:78534"/>
        <dbReference type="ChEBI" id="CHEBI:456215"/>
        <dbReference type="EC" id="6.1.1.3"/>
    </reaction>
</comment>
<dbReference type="PROSITE" id="PS50862">
    <property type="entry name" value="AA_TRNA_LIGASE_II"/>
    <property type="match status" value="1"/>
</dbReference>
<accession>A0A3D8IF37</accession>
<evidence type="ECO:0000256" key="3">
    <source>
        <dbReference type="ARBA" id="ARBA00022490"/>
    </source>
</evidence>
<dbReference type="HAMAP" id="MF_00184">
    <property type="entry name" value="Thr_tRNA_synth"/>
    <property type="match status" value="1"/>
</dbReference>
<protein>
    <recommendedName>
        <fullName evidence="14">Threonine--tRNA ligase</fullName>
        <ecNumber evidence="14">6.1.1.3</ecNumber>
    </recommendedName>
    <alternativeName>
        <fullName evidence="14">Threonyl-tRNA synthetase</fullName>
        <shortName evidence="14">ThrRS</shortName>
    </alternativeName>
</protein>
<dbReference type="GO" id="GO:0005829">
    <property type="term" value="C:cytosol"/>
    <property type="evidence" value="ECO:0007669"/>
    <property type="project" value="TreeGrafter"/>
</dbReference>
<dbReference type="CDD" id="cd00860">
    <property type="entry name" value="ThrRS_anticodon"/>
    <property type="match status" value="1"/>
</dbReference>
<evidence type="ECO:0000256" key="12">
    <source>
        <dbReference type="ARBA" id="ARBA00023146"/>
    </source>
</evidence>
<sequence>MSVIIGIKANNAIYDTQSAEELGLKGEPIYFDNSEESLAIMRHTCAHLMAEAIKTLYPEAQFFVGPVVEEGFYYDFRIHQKISEEDLVAIESKMKEIAKKGEKIIKYHLKREEAIIKFQNDDLKQAVIRKIPLGDGTLSIYSQGDFEDLCRGPHLPTLKLLNAFKLTKIAGAYLGGDEKAEMLTRIYGIAFANKESLSQYLRQLEEAKKRDHRKVGMEMELFTFDEEIGAGLPIWLPKGARLRRNLENLLTQALIERGYEPVRGPEILKSAVWKTSGHYANYGENMYFTTIDEVEYGIKPMNCVGHIKVYQSALRSYRELPLRFYEYGVVHRHEKSGVLHGLLRVREFTQDDAHIFCRPSQIASEVENIIDFTQKIMNAFGFSYEMEISTKPEKSIGSDAVWEQATEALKGALNRCGISYKIDEGGGAFYGPKIDIKITDAIGRKWQCGTVQIDMNLPERFDLTYTDENNTAQQPVMIHRAILGSFERFVAILTEHFGGEFPFFVAPTQVIIIPINEAQNAYAKELHNALLKVGVYAEIEEKSETLNKRIRNAEKQRVPIIAVLGAKEMEERKVAVRNRRTKEQSDVSFDDFIQFNKEKMREVSF</sequence>
<evidence type="ECO:0000256" key="11">
    <source>
        <dbReference type="ARBA" id="ARBA00022917"/>
    </source>
</evidence>
<dbReference type="Gene3D" id="3.30.930.10">
    <property type="entry name" value="Bira Bifunctional Protein, Domain 2"/>
    <property type="match status" value="1"/>
</dbReference>
<dbReference type="GO" id="GO:0005524">
    <property type="term" value="F:ATP binding"/>
    <property type="evidence" value="ECO:0007669"/>
    <property type="project" value="UniProtKB-UniRule"/>
</dbReference>
<keyword evidence="7 14" id="KW-0547">Nucleotide-binding</keyword>
<evidence type="ECO:0000256" key="13">
    <source>
        <dbReference type="ARBA" id="ARBA00049515"/>
    </source>
</evidence>
<feature type="coiled-coil region" evidence="15">
    <location>
        <begin position="536"/>
        <end position="586"/>
    </location>
</feature>
<dbReference type="InterPro" id="IPR033728">
    <property type="entry name" value="ThrRS_core"/>
</dbReference>
<keyword evidence="18" id="KW-1185">Reference proteome</keyword>
<dbReference type="PANTHER" id="PTHR11451:SF44">
    <property type="entry name" value="THREONINE--TRNA LIGASE, CHLOROPLASTIC_MITOCHONDRIAL 2"/>
    <property type="match status" value="1"/>
</dbReference>
<dbReference type="FunFam" id="3.30.980.10:FF:000005">
    <property type="entry name" value="Threonyl-tRNA synthetase, mitochondrial"/>
    <property type="match status" value="1"/>
</dbReference>
<feature type="domain" description="Aminoacyl-transfer RNA synthetases class-II family profile" evidence="16">
    <location>
        <begin position="237"/>
        <end position="502"/>
    </location>
</feature>
<dbReference type="Pfam" id="PF03129">
    <property type="entry name" value="HGTP_anticodon"/>
    <property type="match status" value="1"/>
</dbReference>
<dbReference type="Proteomes" id="UP000256650">
    <property type="component" value="Unassembled WGS sequence"/>
</dbReference>
<evidence type="ECO:0000256" key="5">
    <source>
        <dbReference type="ARBA" id="ARBA00022598"/>
    </source>
</evidence>
<evidence type="ECO:0000256" key="2">
    <source>
        <dbReference type="ARBA" id="ARBA00008226"/>
    </source>
</evidence>
<dbReference type="SMART" id="SM00863">
    <property type="entry name" value="tRNA_SAD"/>
    <property type="match status" value="1"/>
</dbReference>
<dbReference type="InterPro" id="IPR012947">
    <property type="entry name" value="tRNA_SAD"/>
</dbReference>
<evidence type="ECO:0000313" key="18">
    <source>
        <dbReference type="Proteomes" id="UP000256650"/>
    </source>
</evidence>
<keyword evidence="6 14" id="KW-0479">Metal-binding</keyword>
<reference evidence="17 18" key="1">
    <citation type="submission" date="2018-04" db="EMBL/GenBank/DDBJ databases">
        <title>Novel Campyloabacter and Helicobacter Species and Strains.</title>
        <authorList>
            <person name="Mannion A.J."/>
            <person name="Shen Z."/>
            <person name="Fox J.G."/>
        </authorList>
    </citation>
    <scope>NUCLEOTIDE SEQUENCE [LARGE SCALE GENOMIC DNA]</scope>
    <source>
        <strain evidence="17 18">MIT 99-5101</strain>
    </source>
</reference>
<comment type="similarity">
    <text evidence="2 14">Belongs to the class-II aminoacyl-tRNA synthetase family.</text>
</comment>
<dbReference type="SUPFAM" id="SSF55681">
    <property type="entry name" value="Class II aaRS and biotin synthetases"/>
    <property type="match status" value="1"/>
</dbReference>
<dbReference type="GO" id="GO:0004829">
    <property type="term" value="F:threonine-tRNA ligase activity"/>
    <property type="evidence" value="ECO:0007669"/>
    <property type="project" value="UniProtKB-UniRule"/>
</dbReference>
<evidence type="ECO:0000256" key="7">
    <source>
        <dbReference type="ARBA" id="ARBA00022741"/>
    </source>
</evidence>
<feature type="binding site" evidence="14">
    <location>
        <position position="354"/>
    </location>
    <ligand>
        <name>Zn(2+)</name>
        <dbReference type="ChEBI" id="CHEBI:29105"/>
        <note>catalytic</note>
    </ligand>
</feature>
<evidence type="ECO:0000259" key="16">
    <source>
        <dbReference type="PROSITE" id="PS50862"/>
    </source>
</evidence>
<dbReference type="Gene3D" id="3.40.50.800">
    <property type="entry name" value="Anticodon-binding domain"/>
    <property type="match status" value="1"/>
</dbReference>
<evidence type="ECO:0000256" key="15">
    <source>
        <dbReference type="SAM" id="Coils"/>
    </source>
</evidence>
<evidence type="ECO:0000256" key="6">
    <source>
        <dbReference type="ARBA" id="ARBA00022723"/>
    </source>
</evidence>
<keyword evidence="11 14" id="KW-0648">Protein biosynthesis</keyword>
<feature type="region of interest" description="Catalytic" evidence="14">
    <location>
        <begin position="211"/>
        <end position="502"/>
    </location>
</feature>
<dbReference type="InterPro" id="IPR018163">
    <property type="entry name" value="Thr/Ala-tRNA-synth_IIc_edit"/>
</dbReference>
<evidence type="ECO:0000256" key="14">
    <source>
        <dbReference type="HAMAP-Rule" id="MF_00184"/>
    </source>
</evidence>
<dbReference type="Pfam" id="PF00587">
    <property type="entry name" value="tRNA-synt_2b"/>
    <property type="match status" value="1"/>
</dbReference>
<evidence type="ECO:0000313" key="17">
    <source>
        <dbReference type="EMBL" id="RDU63782.1"/>
    </source>
</evidence>
<dbReference type="GO" id="GO:0046872">
    <property type="term" value="F:metal ion binding"/>
    <property type="evidence" value="ECO:0007669"/>
    <property type="project" value="UniProtKB-KW"/>
</dbReference>
<dbReference type="EC" id="6.1.1.3" evidence="14"/>
<dbReference type="InterPro" id="IPR047246">
    <property type="entry name" value="ThrRS_anticodon"/>
</dbReference>
<dbReference type="PRINTS" id="PR01047">
    <property type="entry name" value="TRNASYNTHTHR"/>
</dbReference>
<dbReference type="OrthoDB" id="9802304at2"/>
<dbReference type="AlphaFoldDB" id="A0A3D8IF37"/>
<keyword evidence="5 14" id="KW-0436">Ligase</keyword>
<dbReference type="SUPFAM" id="SSF52954">
    <property type="entry name" value="Class II aaRS ABD-related"/>
    <property type="match status" value="1"/>
</dbReference>
<dbReference type="InterPro" id="IPR002320">
    <property type="entry name" value="Thr-tRNA-ligase_IIa"/>
</dbReference>
<keyword evidence="12 14" id="KW-0030">Aminoacyl-tRNA synthetase</keyword>
<dbReference type="InterPro" id="IPR002314">
    <property type="entry name" value="aa-tRNA-synt_IIb"/>
</dbReference>
<keyword evidence="8 14" id="KW-0862">Zinc</keyword>
<dbReference type="Gene3D" id="3.30.980.10">
    <property type="entry name" value="Threonyl-trna Synthetase, Chain A, domain 2"/>
    <property type="match status" value="1"/>
</dbReference>
<keyword evidence="3 14" id="KW-0963">Cytoplasm</keyword>
<dbReference type="InterPro" id="IPR006195">
    <property type="entry name" value="aa-tRNA-synth_II"/>
</dbReference>
<dbReference type="GeneID" id="82535225"/>
<dbReference type="NCBIfam" id="TIGR00418">
    <property type="entry name" value="thrS"/>
    <property type="match status" value="1"/>
</dbReference>
<dbReference type="FunFam" id="3.40.50.800:FF:000001">
    <property type="entry name" value="Threonine--tRNA ligase"/>
    <property type="match status" value="1"/>
</dbReference>
<keyword evidence="15" id="KW-0175">Coiled coil</keyword>
<dbReference type="GO" id="GO:0000049">
    <property type="term" value="F:tRNA binding"/>
    <property type="evidence" value="ECO:0007669"/>
    <property type="project" value="UniProtKB-KW"/>
</dbReference>
<organism evidence="17 18">
    <name type="scientific">Helicobacter ganmani</name>
    <dbReference type="NCBI Taxonomy" id="60246"/>
    <lineage>
        <taxon>Bacteria</taxon>
        <taxon>Pseudomonadati</taxon>
        <taxon>Campylobacterota</taxon>
        <taxon>Epsilonproteobacteria</taxon>
        <taxon>Campylobacterales</taxon>
        <taxon>Helicobacteraceae</taxon>
        <taxon>Helicobacter</taxon>
    </lineage>
</organism>
<comment type="subunit">
    <text evidence="14">Homodimer.</text>
</comment>
<dbReference type="FunFam" id="3.30.930.10:FF:000019">
    <property type="entry name" value="Threonine--tRNA ligase"/>
    <property type="match status" value="1"/>
</dbReference>
<dbReference type="GO" id="GO:0006435">
    <property type="term" value="P:threonyl-tRNA aminoacylation"/>
    <property type="evidence" value="ECO:0007669"/>
    <property type="project" value="UniProtKB-UniRule"/>
</dbReference>
<dbReference type="EMBL" id="NXLS01000002">
    <property type="protein sequence ID" value="RDU63782.1"/>
    <property type="molecule type" value="Genomic_DNA"/>
</dbReference>
<evidence type="ECO:0000256" key="9">
    <source>
        <dbReference type="ARBA" id="ARBA00022840"/>
    </source>
</evidence>
<evidence type="ECO:0000256" key="10">
    <source>
        <dbReference type="ARBA" id="ARBA00022884"/>
    </source>
</evidence>
<evidence type="ECO:0000256" key="1">
    <source>
        <dbReference type="ARBA" id="ARBA00004496"/>
    </source>
</evidence>
<dbReference type="Pfam" id="PF07973">
    <property type="entry name" value="tRNA_SAD"/>
    <property type="match status" value="1"/>
</dbReference>
<keyword evidence="4 14" id="KW-0820">tRNA-binding</keyword>
<dbReference type="Gene3D" id="3.30.54.20">
    <property type="match status" value="1"/>
</dbReference>
<comment type="caution">
    <text evidence="17">The sequence shown here is derived from an EMBL/GenBank/DDBJ whole genome shotgun (WGS) entry which is preliminary data.</text>
</comment>
<dbReference type="InterPro" id="IPR004154">
    <property type="entry name" value="Anticodon-bd"/>
</dbReference>
<dbReference type="PANTHER" id="PTHR11451">
    <property type="entry name" value="THREONINE-TRNA LIGASE"/>
    <property type="match status" value="1"/>
</dbReference>
<feature type="binding site" evidence="14">
    <location>
        <position position="479"/>
    </location>
    <ligand>
        <name>Zn(2+)</name>
        <dbReference type="ChEBI" id="CHEBI:29105"/>
        <note>catalytic</note>
    </ligand>
</feature>
<feature type="binding site" evidence="14">
    <location>
        <position position="303"/>
    </location>
    <ligand>
        <name>Zn(2+)</name>
        <dbReference type="ChEBI" id="CHEBI:29105"/>
        <note>catalytic</note>
    </ligand>
</feature>
<comment type="subcellular location">
    <subcellularLocation>
        <location evidence="1 14">Cytoplasm</location>
    </subcellularLocation>
</comment>
<proteinExistence type="inferred from homology"/>